<accession>A0ABM0GZI4</accession>
<dbReference type="InterPro" id="IPR014892">
    <property type="entry name" value="RPA_C"/>
</dbReference>
<dbReference type="RefSeq" id="XP_002740859.2">
    <property type="nucleotide sequence ID" value="XM_002740813.2"/>
</dbReference>
<dbReference type="SUPFAM" id="SSF46785">
    <property type="entry name" value="Winged helix' DNA-binding domain"/>
    <property type="match status" value="1"/>
</dbReference>
<evidence type="ECO:0000256" key="1">
    <source>
        <dbReference type="ARBA" id="ARBA00004123"/>
    </source>
</evidence>
<evidence type="ECO:0000256" key="5">
    <source>
        <dbReference type="ARBA" id="ARBA00023242"/>
    </source>
</evidence>
<dbReference type="GeneID" id="100373387"/>
<dbReference type="InterPro" id="IPR036390">
    <property type="entry name" value="WH_DNA-bd_sf"/>
</dbReference>
<dbReference type="Proteomes" id="UP000694865">
    <property type="component" value="Unplaced"/>
</dbReference>
<dbReference type="PIRSF" id="PIRSF036949">
    <property type="entry name" value="RPA32"/>
    <property type="match status" value="1"/>
</dbReference>
<comment type="subcellular location">
    <subcellularLocation>
        <location evidence="1">Nucleus</location>
    </subcellularLocation>
</comment>
<evidence type="ECO:0000313" key="9">
    <source>
        <dbReference type="RefSeq" id="XP_002740859.2"/>
    </source>
</evidence>
<feature type="region of interest" description="Disordered" evidence="6">
    <location>
        <begin position="1"/>
        <end position="53"/>
    </location>
</feature>
<dbReference type="Pfam" id="PF08784">
    <property type="entry name" value="RPA_C"/>
    <property type="match status" value="1"/>
</dbReference>
<evidence type="ECO:0000259" key="7">
    <source>
        <dbReference type="Pfam" id="PF08784"/>
    </source>
</evidence>
<keyword evidence="4" id="KW-0238">DNA-binding</keyword>
<dbReference type="PANTHER" id="PTHR13989:SF16">
    <property type="entry name" value="REPLICATION PROTEIN A2"/>
    <property type="match status" value="1"/>
</dbReference>
<proteinExistence type="inferred from homology"/>
<dbReference type="SUPFAM" id="SSF50249">
    <property type="entry name" value="Nucleic acid-binding proteins"/>
    <property type="match status" value="1"/>
</dbReference>
<dbReference type="InterPro" id="IPR040260">
    <property type="entry name" value="RFA2-like"/>
</dbReference>
<evidence type="ECO:0000256" key="4">
    <source>
        <dbReference type="ARBA" id="ARBA00023125"/>
    </source>
</evidence>
<keyword evidence="3" id="KW-0235">DNA replication</keyword>
<organism evidence="8 9">
    <name type="scientific">Saccoglossus kowalevskii</name>
    <name type="common">Acorn worm</name>
    <dbReference type="NCBI Taxonomy" id="10224"/>
    <lineage>
        <taxon>Eukaryota</taxon>
        <taxon>Metazoa</taxon>
        <taxon>Hemichordata</taxon>
        <taxon>Enteropneusta</taxon>
        <taxon>Harrimaniidae</taxon>
        <taxon>Saccoglossus</taxon>
    </lineage>
</organism>
<keyword evidence="8" id="KW-1185">Reference proteome</keyword>
<gene>
    <name evidence="9" type="primary">LOC100373387</name>
</gene>
<keyword evidence="5" id="KW-0539">Nucleus</keyword>
<sequence>MWNQGSYGGGYGDGGGGGFGSTQGGGGFMNSPGGFSSPMQGSQEKSRGRRAQNLMPVTVAELINLTDDELKIGDIEVSMVTVVGLVRSVQQAPTNILYKLDDMSGPTMDVRKWVDSDDSSGDVDGAQPIPENTYVRVIGQLRSFGGKRNISAFKVRPLTDLNELTMHLLEVVHSHMYIEKAQTEETAIQSCHDDTGISIDVIGQRLRGMSKDAIRNAVEFLSNEGHIYSTIDDDHFKSTDS</sequence>
<dbReference type="InterPro" id="IPR012340">
    <property type="entry name" value="NA-bd_OB-fold"/>
</dbReference>
<evidence type="ECO:0000256" key="3">
    <source>
        <dbReference type="ARBA" id="ARBA00022705"/>
    </source>
</evidence>
<evidence type="ECO:0000313" key="8">
    <source>
        <dbReference type="Proteomes" id="UP000694865"/>
    </source>
</evidence>
<feature type="domain" description="Replication protein A C-terminal" evidence="7">
    <location>
        <begin position="189"/>
        <end position="234"/>
    </location>
</feature>
<dbReference type="Gene3D" id="2.40.50.140">
    <property type="entry name" value="Nucleic acid-binding proteins"/>
    <property type="match status" value="1"/>
</dbReference>
<feature type="compositionally biased region" description="Gly residues" evidence="6">
    <location>
        <begin position="1"/>
        <end position="28"/>
    </location>
</feature>
<dbReference type="InterPro" id="IPR014646">
    <property type="entry name" value="Rfa2/RPA32"/>
</dbReference>
<evidence type="ECO:0000256" key="6">
    <source>
        <dbReference type="SAM" id="MobiDB-lite"/>
    </source>
</evidence>
<comment type="similarity">
    <text evidence="2">Belongs to the replication factor A protein 2 family.</text>
</comment>
<evidence type="ECO:0000256" key="2">
    <source>
        <dbReference type="ARBA" id="ARBA00007815"/>
    </source>
</evidence>
<feature type="compositionally biased region" description="Low complexity" evidence="6">
    <location>
        <begin position="29"/>
        <end position="38"/>
    </location>
</feature>
<protein>
    <submittedName>
        <fullName evidence="9">Replication protein A 32 kDa subunit-like</fullName>
    </submittedName>
</protein>
<dbReference type="InterPro" id="IPR036388">
    <property type="entry name" value="WH-like_DNA-bd_sf"/>
</dbReference>
<dbReference type="PANTHER" id="PTHR13989">
    <property type="entry name" value="REPLICATION PROTEIN A-RELATED"/>
    <property type="match status" value="1"/>
</dbReference>
<name>A0ABM0GZI4_SACKO</name>
<dbReference type="Gene3D" id="1.10.10.10">
    <property type="entry name" value="Winged helix-like DNA-binding domain superfamily/Winged helix DNA-binding domain"/>
    <property type="match status" value="1"/>
</dbReference>
<dbReference type="CDD" id="cd04478">
    <property type="entry name" value="RPA2_DBD_D"/>
    <property type="match status" value="1"/>
</dbReference>
<reference evidence="9" key="1">
    <citation type="submission" date="2025-08" db="UniProtKB">
        <authorList>
            <consortium name="RefSeq"/>
        </authorList>
    </citation>
    <scope>IDENTIFICATION</scope>
    <source>
        <tissue evidence="9">Testes</tissue>
    </source>
</reference>